<dbReference type="EMBL" id="JACIDE010000028">
    <property type="protein sequence ID" value="MBB4075283.1"/>
    <property type="molecule type" value="Genomic_DNA"/>
</dbReference>
<keyword evidence="4" id="KW-1185">Reference proteome</keyword>
<accession>A0A840DUD3</accession>
<dbReference type="Gene3D" id="3.40.50.1000">
    <property type="entry name" value="HAD superfamily/HAD-like"/>
    <property type="match status" value="1"/>
</dbReference>
<dbReference type="InterPro" id="IPR023214">
    <property type="entry name" value="HAD_sf"/>
</dbReference>
<evidence type="ECO:0000256" key="2">
    <source>
        <dbReference type="ARBA" id="ARBA00022842"/>
    </source>
</evidence>
<evidence type="ECO:0000313" key="3">
    <source>
        <dbReference type="EMBL" id="MBB4075283.1"/>
    </source>
</evidence>
<evidence type="ECO:0000256" key="1">
    <source>
        <dbReference type="ARBA" id="ARBA00022801"/>
    </source>
</evidence>
<keyword evidence="1" id="KW-0378">Hydrolase</keyword>
<gene>
    <name evidence="3" type="ORF">GGR02_003102</name>
</gene>
<organism evidence="3 4">
    <name type="scientific">Anoxybacteroides voinovskiense</name>
    <dbReference type="NCBI Taxonomy" id="230470"/>
    <lineage>
        <taxon>Bacteria</taxon>
        <taxon>Bacillati</taxon>
        <taxon>Bacillota</taxon>
        <taxon>Bacilli</taxon>
        <taxon>Bacillales</taxon>
        <taxon>Anoxybacillaceae</taxon>
        <taxon>Anoxybacteroides</taxon>
    </lineage>
</organism>
<proteinExistence type="predicted"/>
<dbReference type="InterPro" id="IPR036412">
    <property type="entry name" value="HAD-like_sf"/>
</dbReference>
<name>A0A840DUD3_9BACL</name>
<dbReference type="PANTHER" id="PTHR46470">
    <property type="entry name" value="N-ACYLNEURAMINATE-9-PHOSPHATASE"/>
    <property type="match status" value="1"/>
</dbReference>
<dbReference type="PANTHER" id="PTHR46470:SF4">
    <property type="entry name" value="5-AMINO-6-(5-PHOSPHO-D-RIBITYLAMINO)URACIL PHOSPHATASE YIGB"/>
    <property type="match status" value="1"/>
</dbReference>
<dbReference type="Pfam" id="PF00702">
    <property type="entry name" value="Hydrolase"/>
    <property type="match status" value="1"/>
</dbReference>
<reference evidence="3 4" key="1">
    <citation type="submission" date="2020-08" db="EMBL/GenBank/DDBJ databases">
        <title>Genomic Encyclopedia of Type Strains, Phase IV (KMG-IV): sequencing the most valuable type-strain genomes for metagenomic binning, comparative biology and taxonomic classification.</title>
        <authorList>
            <person name="Goeker M."/>
        </authorList>
    </citation>
    <scope>NUCLEOTIDE SEQUENCE [LARGE SCALE GENOMIC DNA]</scope>
    <source>
        <strain evidence="3 4">DSM 17075</strain>
    </source>
</reference>
<dbReference type="GO" id="GO:0016787">
    <property type="term" value="F:hydrolase activity"/>
    <property type="evidence" value="ECO:0007669"/>
    <property type="project" value="UniProtKB-KW"/>
</dbReference>
<comment type="caution">
    <text evidence="3">The sequence shown here is derived from an EMBL/GenBank/DDBJ whole genome shotgun (WGS) entry which is preliminary data.</text>
</comment>
<dbReference type="SUPFAM" id="SSF56784">
    <property type="entry name" value="HAD-like"/>
    <property type="match status" value="1"/>
</dbReference>
<keyword evidence="2" id="KW-0460">Magnesium</keyword>
<dbReference type="AlphaFoldDB" id="A0A840DUD3"/>
<sequence length="281" mass="32479">MLKVIVFDLDGTLYEDTHHFDYYAKRIAERLEKEKQALFWQDYHAVLAGVHPLKIGSVYNAKEDVILFLDSDHYVYAVYEWDGTKWSDDAIQKHYPKQISVDLDNMLSIGDLWWVPSTIGRHYGLTNEETYAAFLETRTFMMSPHFTMKRTAGLAELLTQLREHLFFVLMTNSPKLDSEAILAKLGLADIFHQKIFQAGKPVHTAKHLQELCQTFNVRYEEIMSIGDNWRNDILPAKQLGCQTIYIDPHETGVNADITVRSVGEMVQLLSTYIKSERVSKK</sequence>
<evidence type="ECO:0000313" key="4">
    <source>
        <dbReference type="Proteomes" id="UP000559598"/>
    </source>
</evidence>
<dbReference type="RefSeq" id="WP_183185789.1">
    <property type="nucleotide sequence ID" value="NZ_BMNP01000028.1"/>
</dbReference>
<protein>
    <submittedName>
        <fullName evidence="3">FMN phosphatase YigB (HAD superfamily)</fullName>
    </submittedName>
</protein>
<dbReference type="GO" id="GO:0009231">
    <property type="term" value="P:riboflavin biosynthetic process"/>
    <property type="evidence" value="ECO:0007669"/>
    <property type="project" value="TreeGrafter"/>
</dbReference>
<dbReference type="Proteomes" id="UP000559598">
    <property type="component" value="Unassembled WGS sequence"/>
</dbReference>
<dbReference type="CDD" id="cd01427">
    <property type="entry name" value="HAD_like"/>
    <property type="match status" value="1"/>
</dbReference>
<dbReference type="InterPro" id="IPR051400">
    <property type="entry name" value="HAD-like_hydrolase"/>
</dbReference>